<keyword evidence="5 7" id="KW-0808">Transferase</keyword>
<dbReference type="Pfam" id="PF01121">
    <property type="entry name" value="CoaE"/>
    <property type="match status" value="1"/>
</dbReference>
<sequence length="210" mass="22900">MPTSKPTLVGVTGGIGSGKSTVCKIFAVLGVPVYNSDNRAKSLMVEDKALVEEIKAAFGEEAYSDGQNLNRSFLAKEVFSNPSKLQKLNSLVHPAVGRDFASWVAVQSNQPYVIKEAALLFETGSNNSLDSVLLVTAPEELRVRRVLARDPQRNEKQVRDIIGNQLKDEEKKKLADYVLNNNEQELLVPEVVALHEALLTAAAKKAAKEA</sequence>
<keyword evidence="5" id="KW-0963">Cytoplasm</keyword>
<dbReference type="NCBIfam" id="TIGR00152">
    <property type="entry name" value="dephospho-CoA kinase"/>
    <property type="match status" value="1"/>
</dbReference>
<dbReference type="EMBL" id="CP136051">
    <property type="protein sequence ID" value="WOK06549.1"/>
    <property type="molecule type" value="Genomic_DNA"/>
</dbReference>
<dbReference type="PANTHER" id="PTHR10695:SF46">
    <property type="entry name" value="BIFUNCTIONAL COENZYME A SYNTHASE-RELATED"/>
    <property type="match status" value="1"/>
</dbReference>
<evidence type="ECO:0000256" key="1">
    <source>
        <dbReference type="ARBA" id="ARBA00009018"/>
    </source>
</evidence>
<reference evidence="7 8" key="1">
    <citation type="journal article" date="2023" name="Microbiol. Resour. Announc.">
        <title>Complete Genome Sequence of Imperialibacter roseus strain P4T.</title>
        <authorList>
            <person name="Tizabi D.R."/>
            <person name="Bachvaroff T."/>
            <person name="Hill R.T."/>
        </authorList>
    </citation>
    <scope>NUCLEOTIDE SEQUENCE [LARGE SCALE GENOMIC DNA]</scope>
    <source>
        <strain evidence="7 8">P4T</strain>
    </source>
</reference>
<gene>
    <name evidence="5 7" type="primary">coaE</name>
    <name evidence="7" type="ORF">RT717_26090</name>
</gene>
<feature type="binding site" evidence="5">
    <location>
        <begin position="16"/>
        <end position="21"/>
    </location>
    <ligand>
        <name>ATP</name>
        <dbReference type="ChEBI" id="CHEBI:30616"/>
    </ligand>
</feature>
<evidence type="ECO:0000256" key="4">
    <source>
        <dbReference type="ARBA" id="ARBA00022993"/>
    </source>
</evidence>
<dbReference type="Proteomes" id="UP001302349">
    <property type="component" value="Chromosome"/>
</dbReference>
<evidence type="ECO:0000256" key="6">
    <source>
        <dbReference type="NCBIfam" id="TIGR00152"/>
    </source>
</evidence>
<comment type="pathway">
    <text evidence="5">Cofactor biosynthesis; coenzyme A biosynthesis; CoA from (R)-pantothenate: step 5/5.</text>
</comment>
<evidence type="ECO:0000313" key="7">
    <source>
        <dbReference type="EMBL" id="WOK06549.1"/>
    </source>
</evidence>
<dbReference type="PANTHER" id="PTHR10695">
    <property type="entry name" value="DEPHOSPHO-COA KINASE-RELATED"/>
    <property type="match status" value="1"/>
</dbReference>
<dbReference type="EC" id="2.7.1.24" evidence="5 6"/>
<dbReference type="GO" id="GO:0004140">
    <property type="term" value="F:dephospho-CoA kinase activity"/>
    <property type="evidence" value="ECO:0007669"/>
    <property type="project" value="UniProtKB-EC"/>
</dbReference>
<comment type="catalytic activity">
    <reaction evidence="5">
        <text>3'-dephospho-CoA + ATP = ADP + CoA + H(+)</text>
        <dbReference type="Rhea" id="RHEA:18245"/>
        <dbReference type="ChEBI" id="CHEBI:15378"/>
        <dbReference type="ChEBI" id="CHEBI:30616"/>
        <dbReference type="ChEBI" id="CHEBI:57287"/>
        <dbReference type="ChEBI" id="CHEBI:57328"/>
        <dbReference type="ChEBI" id="CHEBI:456216"/>
        <dbReference type="EC" id="2.7.1.24"/>
    </reaction>
</comment>
<comment type="subcellular location">
    <subcellularLocation>
        <location evidence="5">Cytoplasm</location>
    </subcellularLocation>
</comment>
<dbReference type="CDD" id="cd02022">
    <property type="entry name" value="DPCK"/>
    <property type="match status" value="1"/>
</dbReference>
<evidence type="ECO:0000256" key="2">
    <source>
        <dbReference type="ARBA" id="ARBA00022741"/>
    </source>
</evidence>
<keyword evidence="5 7" id="KW-0418">Kinase</keyword>
<evidence type="ECO:0000256" key="5">
    <source>
        <dbReference type="HAMAP-Rule" id="MF_00376"/>
    </source>
</evidence>
<keyword evidence="8" id="KW-1185">Reference proteome</keyword>
<dbReference type="Gene3D" id="3.40.50.300">
    <property type="entry name" value="P-loop containing nucleotide triphosphate hydrolases"/>
    <property type="match status" value="1"/>
</dbReference>
<name>A0ABZ0IQ24_9BACT</name>
<accession>A0ABZ0IQ24</accession>
<dbReference type="PROSITE" id="PS51219">
    <property type="entry name" value="DPCK"/>
    <property type="match status" value="1"/>
</dbReference>
<evidence type="ECO:0000313" key="8">
    <source>
        <dbReference type="Proteomes" id="UP001302349"/>
    </source>
</evidence>
<dbReference type="RefSeq" id="WP_317489264.1">
    <property type="nucleotide sequence ID" value="NZ_CP136051.1"/>
</dbReference>
<protein>
    <recommendedName>
        <fullName evidence="5 6">Dephospho-CoA kinase</fullName>
        <ecNumber evidence="5 6">2.7.1.24</ecNumber>
    </recommendedName>
    <alternativeName>
        <fullName evidence="5">Dephosphocoenzyme A kinase</fullName>
    </alternativeName>
</protein>
<comment type="function">
    <text evidence="5">Catalyzes the phosphorylation of the 3'-hydroxyl group of dephosphocoenzyme A to form coenzyme A.</text>
</comment>
<dbReference type="InterPro" id="IPR027417">
    <property type="entry name" value="P-loop_NTPase"/>
</dbReference>
<proteinExistence type="inferred from homology"/>
<dbReference type="HAMAP" id="MF_00376">
    <property type="entry name" value="Dephospho_CoA_kinase"/>
    <property type="match status" value="1"/>
</dbReference>
<dbReference type="InterPro" id="IPR001977">
    <property type="entry name" value="Depp_CoAkinase"/>
</dbReference>
<comment type="similarity">
    <text evidence="1 5">Belongs to the CoaE family.</text>
</comment>
<organism evidence="7 8">
    <name type="scientific">Imperialibacter roseus</name>
    <dbReference type="NCBI Taxonomy" id="1324217"/>
    <lineage>
        <taxon>Bacteria</taxon>
        <taxon>Pseudomonadati</taxon>
        <taxon>Bacteroidota</taxon>
        <taxon>Cytophagia</taxon>
        <taxon>Cytophagales</taxon>
        <taxon>Flammeovirgaceae</taxon>
        <taxon>Imperialibacter</taxon>
    </lineage>
</organism>
<keyword evidence="2 5" id="KW-0547">Nucleotide-binding</keyword>
<dbReference type="SUPFAM" id="SSF52540">
    <property type="entry name" value="P-loop containing nucleoside triphosphate hydrolases"/>
    <property type="match status" value="1"/>
</dbReference>
<keyword evidence="4 5" id="KW-0173">Coenzyme A biosynthesis</keyword>
<evidence type="ECO:0000256" key="3">
    <source>
        <dbReference type="ARBA" id="ARBA00022840"/>
    </source>
</evidence>
<keyword evidence="3 5" id="KW-0067">ATP-binding</keyword>